<evidence type="ECO:0000313" key="1">
    <source>
        <dbReference type="EMBL" id="EEU30740.1"/>
    </source>
</evidence>
<dbReference type="RefSeq" id="WP_006915884.1">
    <property type="nucleotide sequence ID" value="NZ_GG698802.1"/>
</dbReference>
<dbReference type="PANTHER" id="PTHR30289">
    <property type="entry name" value="UNCHARACTERIZED PROTEIN YBCL-RELATED"/>
    <property type="match status" value="1"/>
</dbReference>
<evidence type="ECO:0000313" key="2">
    <source>
        <dbReference type="Proteomes" id="UP000003987"/>
    </source>
</evidence>
<sequence length="164" mass="18649">MKISVPLTTDGYLPDKYSKYSAIKRAGQPVVSFPIKITDVPERTECLALSLIDYDAVPRTGFPFIHWLATNLPVQSITEDFSSVFEGPQGMNTWASRFYGVDDEYVISHYTGPMPPEKPHRYTLTIYALSQVVNVKDKFFYNDFRDELAGKILTKTELIVNARD</sequence>
<reference evidence="1 2" key="1">
    <citation type="submission" date="2009-06" db="EMBL/GenBank/DDBJ databases">
        <title>The Genome Sequence of Lactobacillus coleohominis strain 101-4-CHN.</title>
        <authorList>
            <consortium name="The Broad Institute Genome Sequencing Platform"/>
            <person name="Ward D."/>
            <person name="Young S.K."/>
            <person name="Zeng Q."/>
            <person name="Koehrsen M."/>
            <person name="Alvarado L."/>
            <person name="Berlin A."/>
            <person name="Borenstein D."/>
            <person name="Chen Z."/>
            <person name="Engels R."/>
            <person name="Freedman E."/>
            <person name="Gellesch M."/>
            <person name="Goldberg J."/>
            <person name="Griggs A."/>
            <person name="Gujja S."/>
            <person name="Heiman D."/>
            <person name="Hepburn T."/>
            <person name="Howarth C."/>
            <person name="Jen D."/>
            <person name="Larson L."/>
            <person name="Lewis B."/>
            <person name="Mehta T."/>
            <person name="Park D."/>
            <person name="Pearson M."/>
            <person name="Roberts A."/>
            <person name="Saif S."/>
            <person name="Shea T."/>
            <person name="Shenoy N."/>
            <person name="Sisk P."/>
            <person name="Stolte C."/>
            <person name="Sykes S."/>
            <person name="Walk T."/>
            <person name="White J."/>
            <person name="Yandava C."/>
            <person name="Liu Y."/>
            <person name="Xu Q."/>
            <person name="Lander E."/>
            <person name="Nusbaum C."/>
            <person name="Galagan J."/>
            <person name="Birren B."/>
        </authorList>
    </citation>
    <scope>NUCLEOTIDE SEQUENCE [LARGE SCALE GENOMIC DNA]</scope>
    <source>
        <strain evidence="1 2">101-4-CHN</strain>
    </source>
</reference>
<proteinExistence type="predicted"/>
<protein>
    <submittedName>
        <fullName evidence="1">Raf-like protein</fullName>
    </submittedName>
</protein>
<accession>C7XTX9</accession>
<dbReference type="PANTHER" id="PTHR30289:SF1">
    <property type="entry name" value="PEBP (PHOSPHATIDYLETHANOLAMINE-BINDING PROTEIN) FAMILY PROTEIN"/>
    <property type="match status" value="1"/>
</dbReference>
<dbReference type="HOGENOM" id="CLU_083918_4_2_9"/>
<dbReference type="Gene3D" id="3.90.280.10">
    <property type="entry name" value="PEBP-like"/>
    <property type="match status" value="1"/>
</dbReference>
<dbReference type="NCBIfam" id="TIGR00481">
    <property type="entry name" value="YbhB/YbcL family Raf kinase inhibitor-like protein"/>
    <property type="match status" value="1"/>
</dbReference>
<dbReference type="Pfam" id="PF01161">
    <property type="entry name" value="PBP"/>
    <property type="match status" value="1"/>
</dbReference>
<dbReference type="eggNOG" id="COG1881">
    <property type="taxonomic scope" value="Bacteria"/>
</dbReference>
<dbReference type="EMBL" id="GG698802">
    <property type="protein sequence ID" value="EEU30740.1"/>
    <property type="molecule type" value="Genomic_DNA"/>
</dbReference>
<gene>
    <name evidence="1" type="ORF">HMPREF0501_00145</name>
</gene>
<organism evidence="1 2">
    <name type="scientific">Limosilactobacillus coleohominis 101-4-CHN</name>
    <dbReference type="NCBI Taxonomy" id="575594"/>
    <lineage>
        <taxon>Bacteria</taxon>
        <taxon>Bacillati</taxon>
        <taxon>Bacillota</taxon>
        <taxon>Bacilli</taxon>
        <taxon>Lactobacillales</taxon>
        <taxon>Lactobacillaceae</taxon>
        <taxon>Limosilactobacillus</taxon>
    </lineage>
</organism>
<dbReference type="AlphaFoldDB" id="C7XTX9"/>
<keyword evidence="2" id="KW-1185">Reference proteome</keyword>
<dbReference type="Proteomes" id="UP000003987">
    <property type="component" value="Unassembled WGS sequence"/>
</dbReference>
<dbReference type="CDD" id="cd00865">
    <property type="entry name" value="PEBP_bact_arch"/>
    <property type="match status" value="1"/>
</dbReference>
<dbReference type="InterPro" id="IPR036610">
    <property type="entry name" value="PEBP-like_sf"/>
</dbReference>
<name>C7XTX9_9LACO</name>
<dbReference type="InterPro" id="IPR005247">
    <property type="entry name" value="YbhB_YbcL/LppC-like"/>
</dbReference>
<dbReference type="OrthoDB" id="9797506at2"/>
<dbReference type="STRING" id="575594.HMPREF0501_00145"/>
<dbReference type="InterPro" id="IPR008914">
    <property type="entry name" value="PEBP"/>
</dbReference>
<dbReference type="SUPFAM" id="SSF49777">
    <property type="entry name" value="PEBP-like"/>
    <property type="match status" value="1"/>
</dbReference>